<name>A0ABV6M9S7_9ACTN</name>
<dbReference type="InterPro" id="IPR055170">
    <property type="entry name" value="GFO_IDH_MocA-like_dom"/>
</dbReference>
<evidence type="ECO:0000256" key="2">
    <source>
        <dbReference type="ARBA" id="ARBA00023002"/>
    </source>
</evidence>
<organism evidence="5 6">
    <name type="scientific">Phytohabitans kaempferiae</name>
    <dbReference type="NCBI Taxonomy" id="1620943"/>
    <lineage>
        <taxon>Bacteria</taxon>
        <taxon>Bacillati</taxon>
        <taxon>Actinomycetota</taxon>
        <taxon>Actinomycetes</taxon>
        <taxon>Micromonosporales</taxon>
        <taxon>Micromonosporaceae</taxon>
    </lineage>
</organism>
<keyword evidence="2" id="KW-0560">Oxidoreductase</keyword>
<dbReference type="RefSeq" id="WP_377255875.1">
    <property type="nucleotide sequence ID" value="NZ_JBHLUH010000060.1"/>
</dbReference>
<accession>A0ABV6M9S7</accession>
<comment type="caution">
    <text evidence="5">The sequence shown here is derived from an EMBL/GenBank/DDBJ whole genome shotgun (WGS) entry which is preliminary data.</text>
</comment>
<dbReference type="InterPro" id="IPR036291">
    <property type="entry name" value="NAD(P)-bd_dom_sf"/>
</dbReference>
<dbReference type="EMBL" id="JBHLUH010000060">
    <property type="protein sequence ID" value="MFC0531443.1"/>
    <property type="molecule type" value="Genomic_DNA"/>
</dbReference>
<dbReference type="Pfam" id="PF01408">
    <property type="entry name" value="GFO_IDH_MocA"/>
    <property type="match status" value="1"/>
</dbReference>
<sequence length="311" mass="33708">MSPIRVGLVGAGPHARSLHAPMWAAGPQTTLAGVWSRRYEAAAELAATHQTRAVRSFDQLVHHSDVVAFAVAPEGQWQLAARAARAGRHLVLEKPIADTLDHARALTDAVEETHVASLVVLTARFLEPVRQFLHRAATFPTTGARLTMFNGFQRTDPPPVTSWRTVNGALLDLGPHVFDLVTAALGPVTRVHATGDPTELVAVQCDHAGNATSQIALSSSIGESGWQYRIELYGPDGMLDLDVNRSMTLDALCESIRHEIHRSVLGSRSPLDVRRGLYLQHVAEAAQRSLRIGPVELAAVGPPFPGPRYRR</sequence>
<reference evidence="5 6" key="1">
    <citation type="submission" date="2024-09" db="EMBL/GenBank/DDBJ databases">
        <authorList>
            <person name="Sun Q."/>
            <person name="Mori K."/>
        </authorList>
    </citation>
    <scope>NUCLEOTIDE SEQUENCE [LARGE SCALE GENOMIC DNA]</scope>
    <source>
        <strain evidence="5 6">TBRC 3947</strain>
    </source>
</reference>
<dbReference type="PANTHER" id="PTHR43708:SF5">
    <property type="entry name" value="CONSERVED EXPRESSED OXIDOREDUCTASE (EUROFUNG)-RELATED"/>
    <property type="match status" value="1"/>
</dbReference>
<comment type="similarity">
    <text evidence="1">Belongs to the Gfo/Idh/MocA family.</text>
</comment>
<dbReference type="SUPFAM" id="SSF55347">
    <property type="entry name" value="Glyceraldehyde-3-phosphate dehydrogenase-like, C-terminal domain"/>
    <property type="match status" value="1"/>
</dbReference>
<evidence type="ECO:0000256" key="1">
    <source>
        <dbReference type="ARBA" id="ARBA00010928"/>
    </source>
</evidence>
<dbReference type="InterPro" id="IPR000683">
    <property type="entry name" value="Gfo/Idh/MocA-like_OxRdtase_N"/>
</dbReference>
<gene>
    <name evidence="5" type="ORF">ACFFIA_27745</name>
</gene>
<keyword evidence="6" id="KW-1185">Reference proteome</keyword>
<evidence type="ECO:0000313" key="5">
    <source>
        <dbReference type="EMBL" id="MFC0531443.1"/>
    </source>
</evidence>
<feature type="domain" description="Gfo/Idh/MocA-like oxidoreductase N-terminal" evidence="3">
    <location>
        <begin position="4"/>
        <end position="116"/>
    </location>
</feature>
<dbReference type="Gene3D" id="3.30.360.10">
    <property type="entry name" value="Dihydrodipicolinate Reductase, domain 2"/>
    <property type="match status" value="1"/>
</dbReference>
<feature type="domain" description="GFO/IDH/MocA-like oxidoreductase" evidence="4">
    <location>
        <begin position="146"/>
        <end position="239"/>
    </location>
</feature>
<dbReference type="InterPro" id="IPR051317">
    <property type="entry name" value="Gfo/Idh/MocA_oxidoreduct"/>
</dbReference>
<evidence type="ECO:0000259" key="3">
    <source>
        <dbReference type="Pfam" id="PF01408"/>
    </source>
</evidence>
<protein>
    <submittedName>
        <fullName evidence="5">Gfo/Idh/MocA family protein</fullName>
    </submittedName>
</protein>
<dbReference type="Pfam" id="PF22725">
    <property type="entry name" value="GFO_IDH_MocA_C3"/>
    <property type="match status" value="1"/>
</dbReference>
<dbReference type="PANTHER" id="PTHR43708">
    <property type="entry name" value="CONSERVED EXPRESSED OXIDOREDUCTASE (EUROFUNG)"/>
    <property type="match status" value="1"/>
</dbReference>
<evidence type="ECO:0000259" key="4">
    <source>
        <dbReference type="Pfam" id="PF22725"/>
    </source>
</evidence>
<dbReference type="SUPFAM" id="SSF51735">
    <property type="entry name" value="NAD(P)-binding Rossmann-fold domains"/>
    <property type="match status" value="1"/>
</dbReference>
<dbReference type="Gene3D" id="3.40.50.720">
    <property type="entry name" value="NAD(P)-binding Rossmann-like Domain"/>
    <property type="match status" value="1"/>
</dbReference>
<evidence type="ECO:0000313" key="6">
    <source>
        <dbReference type="Proteomes" id="UP001589867"/>
    </source>
</evidence>
<proteinExistence type="inferred from homology"/>
<dbReference type="Proteomes" id="UP001589867">
    <property type="component" value="Unassembled WGS sequence"/>
</dbReference>